<dbReference type="Pfam" id="PF00107">
    <property type="entry name" value="ADH_zinc_N"/>
    <property type="match status" value="1"/>
</dbReference>
<dbReference type="InterPro" id="IPR052711">
    <property type="entry name" value="Zinc_ADH-like"/>
</dbReference>
<dbReference type="AlphaFoldDB" id="A0A9P4P0D2"/>
<dbReference type="InterPro" id="IPR011032">
    <property type="entry name" value="GroES-like_sf"/>
</dbReference>
<reference evidence="2" key="1">
    <citation type="journal article" date="2020" name="Stud. Mycol.">
        <title>101 Dothideomycetes genomes: a test case for predicting lifestyles and emergence of pathogens.</title>
        <authorList>
            <person name="Haridas S."/>
            <person name="Albert R."/>
            <person name="Binder M."/>
            <person name="Bloem J."/>
            <person name="Labutti K."/>
            <person name="Salamov A."/>
            <person name="Andreopoulos B."/>
            <person name="Baker S."/>
            <person name="Barry K."/>
            <person name="Bills G."/>
            <person name="Bluhm B."/>
            <person name="Cannon C."/>
            <person name="Castanera R."/>
            <person name="Culley D."/>
            <person name="Daum C."/>
            <person name="Ezra D."/>
            <person name="Gonzalez J."/>
            <person name="Henrissat B."/>
            <person name="Kuo A."/>
            <person name="Liang C."/>
            <person name="Lipzen A."/>
            <person name="Lutzoni F."/>
            <person name="Magnuson J."/>
            <person name="Mondo S."/>
            <person name="Nolan M."/>
            <person name="Ohm R."/>
            <person name="Pangilinan J."/>
            <person name="Park H.-J."/>
            <person name="Ramirez L."/>
            <person name="Alfaro M."/>
            <person name="Sun H."/>
            <person name="Tritt A."/>
            <person name="Yoshinaga Y."/>
            <person name="Zwiers L.-H."/>
            <person name="Turgeon B."/>
            <person name="Goodwin S."/>
            <person name="Spatafora J."/>
            <person name="Crous P."/>
            <person name="Grigoriev I."/>
        </authorList>
    </citation>
    <scope>NUCLEOTIDE SEQUENCE</scope>
    <source>
        <strain evidence="2">CBS 130266</strain>
    </source>
</reference>
<protein>
    <submittedName>
        <fullName evidence="2">Alcohol dehydrogenase</fullName>
    </submittedName>
</protein>
<dbReference type="GO" id="GO:0016491">
    <property type="term" value="F:oxidoreductase activity"/>
    <property type="evidence" value="ECO:0007669"/>
    <property type="project" value="InterPro"/>
</dbReference>
<keyword evidence="3" id="KW-1185">Reference proteome</keyword>
<accession>A0A9P4P0D2</accession>
<dbReference type="Gene3D" id="3.90.180.10">
    <property type="entry name" value="Medium-chain alcohol dehydrogenases, catalytic domain"/>
    <property type="match status" value="1"/>
</dbReference>
<organism evidence="2 3">
    <name type="scientific">Tothia fuscella</name>
    <dbReference type="NCBI Taxonomy" id="1048955"/>
    <lineage>
        <taxon>Eukaryota</taxon>
        <taxon>Fungi</taxon>
        <taxon>Dikarya</taxon>
        <taxon>Ascomycota</taxon>
        <taxon>Pezizomycotina</taxon>
        <taxon>Dothideomycetes</taxon>
        <taxon>Pleosporomycetidae</taxon>
        <taxon>Venturiales</taxon>
        <taxon>Cylindrosympodiaceae</taxon>
        <taxon>Tothia</taxon>
    </lineage>
</organism>
<dbReference type="CDD" id="cd08276">
    <property type="entry name" value="MDR7"/>
    <property type="match status" value="1"/>
</dbReference>
<dbReference type="Gene3D" id="3.40.50.720">
    <property type="entry name" value="NAD(P)-binding Rossmann-like Domain"/>
    <property type="match status" value="1"/>
</dbReference>
<dbReference type="PANTHER" id="PTHR45033">
    <property type="match status" value="1"/>
</dbReference>
<feature type="domain" description="Enoyl reductase (ER)" evidence="1">
    <location>
        <begin position="15"/>
        <end position="347"/>
    </location>
</feature>
<dbReference type="SUPFAM" id="SSF51735">
    <property type="entry name" value="NAD(P)-binding Rossmann-fold domains"/>
    <property type="match status" value="1"/>
</dbReference>
<sequence>MATQMSKQWTLETQNAFDGLQFKEVPIPTSVGEHEVLVEIRAASLNYRDIVLAKGSLGLEITPGIVPGSDGAGIVKLIGSSISKFQVGDKVCTHMVPSIPDNDLPTYQHITNGMGEHVDGTIREFGVFHESCLMHMPNNLSFEQASTLTCSALTAWNGLFGLKGREVKKGDWVLTQGTGGVSIAALQFAVALGATVVATTSSDEKAAPLKALGASHVINYRTHPKWGESAKQLTPNAVGFDHVVDVGGHTTLAQSLKAVRIDGVITAAGLVGGMESEETPLLLDVLWNICTVRGVLLGTRKMFRDMNMFIDKYKVEPAVDDEIFRLEDATGAYKKLEAQKHFAKVIIKMI</sequence>
<dbReference type="SUPFAM" id="SSF50129">
    <property type="entry name" value="GroES-like"/>
    <property type="match status" value="1"/>
</dbReference>
<dbReference type="SMART" id="SM00829">
    <property type="entry name" value="PKS_ER"/>
    <property type="match status" value="1"/>
</dbReference>
<dbReference type="InterPro" id="IPR013154">
    <property type="entry name" value="ADH-like_N"/>
</dbReference>
<evidence type="ECO:0000259" key="1">
    <source>
        <dbReference type="SMART" id="SM00829"/>
    </source>
</evidence>
<dbReference type="Proteomes" id="UP000800235">
    <property type="component" value="Unassembled WGS sequence"/>
</dbReference>
<evidence type="ECO:0000313" key="3">
    <source>
        <dbReference type="Proteomes" id="UP000800235"/>
    </source>
</evidence>
<comment type="caution">
    <text evidence="2">The sequence shown here is derived from an EMBL/GenBank/DDBJ whole genome shotgun (WGS) entry which is preliminary data.</text>
</comment>
<gene>
    <name evidence="2" type="ORF">EJ08DRAFT_730092</name>
</gene>
<proteinExistence type="predicted"/>
<dbReference type="Pfam" id="PF08240">
    <property type="entry name" value="ADH_N"/>
    <property type="match status" value="1"/>
</dbReference>
<evidence type="ECO:0000313" key="2">
    <source>
        <dbReference type="EMBL" id="KAF2434955.1"/>
    </source>
</evidence>
<dbReference type="InterPro" id="IPR036291">
    <property type="entry name" value="NAD(P)-bd_dom_sf"/>
</dbReference>
<dbReference type="PANTHER" id="PTHR45033:SF2">
    <property type="entry name" value="ZINC-TYPE ALCOHOL DEHYDROGENASE-LIKE PROTEIN C1773.06C"/>
    <property type="match status" value="1"/>
</dbReference>
<name>A0A9P4P0D2_9PEZI</name>
<dbReference type="EMBL" id="MU007014">
    <property type="protein sequence ID" value="KAF2434955.1"/>
    <property type="molecule type" value="Genomic_DNA"/>
</dbReference>
<dbReference type="InterPro" id="IPR013149">
    <property type="entry name" value="ADH-like_C"/>
</dbReference>
<dbReference type="InterPro" id="IPR020843">
    <property type="entry name" value="ER"/>
</dbReference>
<dbReference type="OrthoDB" id="9930022at2759"/>